<feature type="chain" id="PRO_5019144206" evidence="1">
    <location>
        <begin position="23"/>
        <end position="179"/>
    </location>
</feature>
<dbReference type="PANTHER" id="PTHR39332:SF7">
    <property type="entry name" value="SRPBCC FAMILY PROTEIN"/>
    <property type="match status" value="1"/>
</dbReference>
<gene>
    <name evidence="2" type="ORF">PARHAE_01369</name>
</gene>
<dbReference type="OrthoDB" id="1364128at2"/>
<evidence type="ECO:0000313" key="3">
    <source>
        <dbReference type="Proteomes" id="UP000270743"/>
    </source>
</evidence>
<dbReference type="InterPro" id="IPR023393">
    <property type="entry name" value="START-like_dom_sf"/>
</dbReference>
<organism evidence="2 3">
    <name type="scientific">Paracoccus haematequi</name>
    <dbReference type="NCBI Taxonomy" id="2491866"/>
    <lineage>
        <taxon>Bacteria</taxon>
        <taxon>Pseudomonadati</taxon>
        <taxon>Pseudomonadota</taxon>
        <taxon>Alphaproteobacteria</taxon>
        <taxon>Rhodobacterales</taxon>
        <taxon>Paracoccaceae</taxon>
        <taxon>Paracoccus</taxon>
    </lineage>
</organism>
<keyword evidence="1" id="KW-0732">Signal</keyword>
<dbReference type="EMBL" id="UZWE01000025">
    <property type="protein sequence ID" value="VDS08186.1"/>
    <property type="molecule type" value="Genomic_DNA"/>
</dbReference>
<name>A0A447IL06_9RHOB</name>
<reference evidence="2 3" key="1">
    <citation type="submission" date="2018-12" db="EMBL/GenBank/DDBJ databases">
        <authorList>
            <person name="Criscuolo A."/>
        </authorList>
    </citation>
    <scope>NUCLEOTIDE SEQUENCE [LARGE SCALE GENOMIC DNA]</scope>
    <source>
        <strain evidence="2">ACIP1116241</strain>
    </source>
</reference>
<dbReference type="InterPro" id="IPR019587">
    <property type="entry name" value="Polyketide_cyclase/dehydratase"/>
</dbReference>
<proteinExistence type="predicted"/>
<dbReference type="AlphaFoldDB" id="A0A447IL06"/>
<dbReference type="Pfam" id="PF10604">
    <property type="entry name" value="Polyketide_cyc2"/>
    <property type="match status" value="1"/>
</dbReference>
<feature type="signal peptide" evidence="1">
    <location>
        <begin position="1"/>
        <end position="22"/>
    </location>
</feature>
<protein>
    <submittedName>
        <fullName evidence="2">Polyketide cyclase / dehydrase and lipid transport</fullName>
    </submittedName>
</protein>
<dbReference type="RefSeq" id="WP_126153873.1">
    <property type="nucleotide sequence ID" value="NZ_UZWE01000025.1"/>
</dbReference>
<accession>A0A447IL06</accession>
<dbReference type="PANTHER" id="PTHR39332">
    <property type="entry name" value="BLL4707 PROTEIN"/>
    <property type="match status" value="1"/>
</dbReference>
<dbReference type="Proteomes" id="UP000270743">
    <property type="component" value="Unassembled WGS sequence"/>
</dbReference>
<dbReference type="Gene3D" id="3.30.530.20">
    <property type="match status" value="1"/>
</dbReference>
<evidence type="ECO:0000313" key="2">
    <source>
        <dbReference type="EMBL" id="VDS08186.1"/>
    </source>
</evidence>
<evidence type="ECO:0000256" key="1">
    <source>
        <dbReference type="SAM" id="SignalP"/>
    </source>
</evidence>
<sequence>MTFGKFVAAAALTASLALPAWAHGPTPQQAEQKITLATPPEAVWKILRDPASIADWHPDVASVAMEGEGKGARRTVEFTSGGTVTDGIDRIDDDTLEIRWRLSEPDIEVFPVSYYTNSITVAPAAEGSDVTWKASFFRADTTNEPAEQFSDEAAVTAMKALIDNGLSGLKDAADHGGPS</sequence>
<dbReference type="SUPFAM" id="SSF55961">
    <property type="entry name" value="Bet v1-like"/>
    <property type="match status" value="1"/>
</dbReference>
<dbReference type="CDD" id="cd07821">
    <property type="entry name" value="PYR_PYL_RCAR_like"/>
    <property type="match status" value="1"/>
</dbReference>
<keyword evidence="3" id="KW-1185">Reference proteome</keyword>